<evidence type="ECO:0000313" key="1">
    <source>
        <dbReference type="EMBL" id="EME36755.1"/>
    </source>
</evidence>
<dbReference type="EMBL" id="ANHZ02000008">
    <property type="protein sequence ID" value="EME36755.1"/>
    <property type="molecule type" value="Genomic_DNA"/>
</dbReference>
<dbReference type="AlphaFoldDB" id="M2YDX4"/>
<protein>
    <submittedName>
        <fullName evidence="1">Uncharacterized protein</fullName>
    </submittedName>
</protein>
<accession>M2YDX4</accession>
<name>M2YDX4_9MICC</name>
<organism evidence="1 2">
    <name type="scientific">Kocuria palustris PEL</name>
    <dbReference type="NCBI Taxonomy" id="1236550"/>
    <lineage>
        <taxon>Bacteria</taxon>
        <taxon>Bacillati</taxon>
        <taxon>Actinomycetota</taxon>
        <taxon>Actinomycetes</taxon>
        <taxon>Micrococcales</taxon>
        <taxon>Micrococcaceae</taxon>
        <taxon>Kocuria</taxon>
    </lineage>
</organism>
<sequence>MVLLCVTDSFVAQKESVTQGADSGIVLDFRKSTISQQRAI</sequence>
<reference evidence="1 2" key="1">
    <citation type="journal article" date="2014" name="Genome Announc.">
        <title>Draft Genome Sequence of Kocuria palustris PEL.</title>
        <authorList>
            <person name="Sharma G."/>
            <person name="Khatri I."/>
            <person name="Subramanian S."/>
        </authorList>
    </citation>
    <scope>NUCLEOTIDE SEQUENCE [LARGE SCALE GENOMIC DNA]</scope>
    <source>
        <strain evidence="1 2">PEL</strain>
    </source>
</reference>
<proteinExistence type="predicted"/>
<keyword evidence="2" id="KW-1185">Reference proteome</keyword>
<comment type="caution">
    <text evidence="1">The sequence shown here is derived from an EMBL/GenBank/DDBJ whole genome shotgun (WGS) entry which is preliminary data.</text>
</comment>
<evidence type="ECO:0000313" key="2">
    <source>
        <dbReference type="Proteomes" id="UP000009877"/>
    </source>
</evidence>
<dbReference type="Proteomes" id="UP000009877">
    <property type="component" value="Unassembled WGS sequence"/>
</dbReference>
<gene>
    <name evidence="1" type="ORF">C884_02362</name>
</gene>